<dbReference type="RefSeq" id="XP_067079046.1">
    <property type="nucleotide sequence ID" value="XM_067222945.1"/>
</dbReference>
<dbReference type="InterPro" id="IPR040379">
    <property type="entry name" value="WDR19/dyf-2"/>
</dbReference>
<keyword evidence="3" id="KW-0853">WD repeat</keyword>
<keyword evidence="7" id="KW-0206">Cytoskeleton</keyword>
<feature type="domain" description="IFT80/172/WDR35 TPR" evidence="11">
    <location>
        <begin position="671"/>
        <end position="758"/>
    </location>
</feature>
<evidence type="ECO:0000313" key="15">
    <source>
        <dbReference type="Proteomes" id="UP000195570"/>
    </source>
</evidence>
<keyword evidence="8" id="KW-0966">Cell projection</keyword>
<dbReference type="PANTHER" id="PTHR14920">
    <property type="entry name" value="OSMOTIC AVOIDANCE ABNORMAL PROTEIN 1/WD REPEAT MEMBRANE PROTEIN"/>
    <property type="match status" value="1"/>
</dbReference>
<organism evidence="14 15">
    <name type="scientific">Trypanosoma equiperdum</name>
    <dbReference type="NCBI Taxonomy" id="5694"/>
    <lineage>
        <taxon>Eukaryota</taxon>
        <taxon>Discoba</taxon>
        <taxon>Euglenozoa</taxon>
        <taxon>Kinetoplastea</taxon>
        <taxon>Metakinetoplastina</taxon>
        <taxon>Trypanosomatida</taxon>
        <taxon>Trypanosomatidae</taxon>
        <taxon>Trypanosoma</taxon>
    </lineage>
</organism>
<keyword evidence="5" id="KW-0970">Cilium biogenesis/degradation</keyword>
<dbReference type="GO" id="GO:0060271">
    <property type="term" value="P:cilium assembly"/>
    <property type="evidence" value="ECO:0007669"/>
    <property type="project" value="TreeGrafter"/>
</dbReference>
<dbReference type="PANTHER" id="PTHR14920:SF0">
    <property type="entry name" value="WD REPEAT DOMAIN 19"/>
    <property type="match status" value="1"/>
</dbReference>
<dbReference type="EMBL" id="CZPT02000801">
    <property type="protein sequence ID" value="SCU67767.1"/>
    <property type="molecule type" value="Genomic_DNA"/>
</dbReference>
<dbReference type="InterPro" id="IPR056157">
    <property type="entry name" value="TPR_IFT80_172_dom"/>
</dbReference>
<dbReference type="GO" id="GO:0005929">
    <property type="term" value="C:cilium"/>
    <property type="evidence" value="ECO:0007669"/>
    <property type="project" value="TreeGrafter"/>
</dbReference>
<accession>A0A1G4I777</accession>
<feature type="domain" description="IFT121-like zinc finger" evidence="10">
    <location>
        <begin position="1292"/>
        <end position="1338"/>
    </location>
</feature>
<comment type="subcellular location">
    <subcellularLocation>
        <location evidence="1">Cytoplasm</location>
        <location evidence="1">Cytoskeleton</location>
        <location evidence="1">Cilium basal body</location>
    </subcellularLocation>
</comment>
<dbReference type="Proteomes" id="UP000195570">
    <property type="component" value="Unassembled WGS sequence"/>
</dbReference>
<dbReference type="InterPro" id="IPR056170">
    <property type="entry name" value="Znf_IFT121-like"/>
</dbReference>
<dbReference type="Pfam" id="PF23389">
    <property type="entry name" value="Beta-prop_WDR19_1st"/>
    <property type="match status" value="1"/>
</dbReference>
<evidence type="ECO:0000256" key="6">
    <source>
        <dbReference type="ARBA" id="ARBA00023069"/>
    </source>
</evidence>
<keyword evidence="4" id="KW-0677">Repeat</keyword>
<evidence type="ECO:0000256" key="2">
    <source>
        <dbReference type="ARBA" id="ARBA00022490"/>
    </source>
</evidence>
<dbReference type="Pfam" id="PF23145">
    <property type="entry name" value="Zf_2nd_IFT121"/>
    <property type="match status" value="1"/>
</dbReference>
<dbReference type="Gene3D" id="2.130.10.10">
    <property type="entry name" value="YVTN repeat-like/Quinoprotein amine dehydrogenase"/>
    <property type="match status" value="1"/>
</dbReference>
<gene>
    <name evidence="14" type="ORF">TEOVI_000611500</name>
</gene>
<evidence type="ECO:0000256" key="4">
    <source>
        <dbReference type="ARBA" id="ARBA00022737"/>
    </source>
</evidence>
<evidence type="ECO:0000259" key="10">
    <source>
        <dbReference type="Pfam" id="PF23145"/>
    </source>
</evidence>
<dbReference type="InterPro" id="IPR036322">
    <property type="entry name" value="WD40_repeat_dom_sf"/>
</dbReference>
<protein>
    <submittedName>
        <fullName evidence="14">Wd repeat-containing protein 19</fullName>
    </submittedName>
</protein>
<dbReference type="InterPro" id="IPR056168">
    <property type="entry name" value="TPR_IF140/IFT172/WDR19"/>
</dbReference>
<keyword evidence="2" id="KW-0963">Cytoplasm</keyword>
<dbReference type="GeneID" id="92380054"/>
<evidence type="ECO:0000256" key="1">
    <source>
        <dbReference type="ARBA" id="ARBA00004120"/>
    </source>
</evidence>
<comment type="caution">
    <text evidence="14">The sequence shown here is derived from an EMBL/GenBank/DDBJ whole genome shotgun (WGS) entry which is preliminary data.</text>
</comment>
<name>A0A1G4I777_TRYEQ</name>
<dbReference type="Pfam" id="PF15911">
    <property type="entry name" value="Beta-prop_WDR19_2nd"/>
    <property type="match status" value="1"/>
</dbReference>
<dbReference type="InterPro" id="IPR057855">
    <property type="entry name" value="Beta-prop_WDR19_1st"/>
</dbReference>
<evidence type="ECO:0000313" key="14">
    <source>
        <dbReference type="EMBL" id="SCU67767.1"/>
    </source>
</evidence>
<feature type="domain" description="WDR19 first beta-propeller" evidence="12">
    <location>
        <begin position="20"/>
        <end position="340"/>
    </location>
</feature>
<evidence type="ECO:0000259" key="9">
    <source>
        <dbReference type="Pfam" id="PF15911"/>
    </source>
</evidence>
<dbReference type="VEuPathDB" id="TriTrypDB:TEOVI_000611500"/>
<evidence type="ECO:0000256" key="3">
    <source>
        <dbReference type="ARBA" id="ARBA00022574"/>
    </source>
</evidence>
<proteinExistence type="predicted"/>
<dbReference type="GO" id="GO:0035721">
    <property type="term" value="P:intraciliary retrograde transport"/>
    <property type="evidence" value="ECO:0007669"/>
    <property type="project" value="InterPro"/>
</dbReference>
<evidence type="ECO:0000259" key="13">
    <source>
        <dbReference type="Pfam" id="PF24762"/>
    </source>
</evidence>
<dbReference type="SUPFAM" id="SSF50978">
    <property type="entry name" value="WD40 repeat-like"/>
    <property type="match status" value="1"/>
</dbReference>
<sequence length="1356" mass="149021">MSIQKKFELTAEDLDRGVPQFAWDPHSSKLAVYCPNGKVRIISSEGKGLHTFSLPNVSRLGWDPTRAVLALIQQDSSNVSLLMSNEAGPDSIDTGLQGLCFMAWSPVASLLAVGNTGGDLMVINSETMKKVPVTGTHDNRIIDGVWTASNNLVVIGEDQVLSVSDAAGNVQQRVTVKNVPSSLSVIDFPGHGDPSSLANVVALVNCGTVLEHYNLETLQPHVLTFDAKLGNITVCRCLAGGLTCVGFTSGAMALVQINHQNSKVYGVTRPFEDAVCGMSCSGGSGTCVAVAGSSIKFFSLADKRITEIKSDSIQLEGALGALQDVQHSGNGMNITVVTDQPHLISFKRSVPVSSVVCGPNIYSLTGSRTVTVKSVKDDRVVFTATLDMDPTLLAASRDVLAVCSRNTGAYYKAGEGEAKLVNTVNYPSNVSALKVSNNHAAALCDGKVQLHEVWSGADSITLPESGGADVISIGISDSLFMYATPEKIFIVNLADYQCVMEHTPTTGIKRAFPNFSCTRIALIDKYDVMFILNPITLVSTQTEGFEQGHKDILWDQGDYGVLVSYNASTMVTYVYAPHSRYGPTAESVVVKDSKTVNLITNIPSGFTPLGVMKGTVTLQGPCNAVESLTLASHNRATSRVPNSEAFYNNFSLNHLRWASQNISTPQEAEDLAVKALHMLDVELAIRLYRQLSQPSLVMYIESIKHINEKNLLIGHVSMIMGYFKDAQNFFLRSSQPLCALQMRHDLMQWEPALTLAKQLAPEKLPILSKEYAQQLEYRGEYANALEMYRAGEMAMPKGHASTELTAAQGEVKKHNAECLQGSARCLLRTGGVQEGVKLAEQSNDLAFVTECAEILESLRHCDEAAHLYEKALNFEHAAKLYIVDARNLKAASRIIPRITSRNIIGMFAKGKEEEGAFSEAEKAYTQAEDWDNVVRIRVEKLNNLQGAYDIVRQTRSVAAASVVANMCKKRGEFSVAVEFFVLAKAFFEGFELAKEKGCMTALESALLSQVQLTDGVAPAANQNEFSAIARHYEQNGKPGQAGLFYHIAGNFPYALKNYLEAGQPEDIEKAIEVVGRSRSDTLTNKLIDYLMGETDGEPKEPSYIFKLYMALGSYEKAAKTSVLIATKEQEVGSYMAAHRTLVEAFRILRDRKMRVPNDLRRSLMLLHSYVIVKHLIKVMNDDETASRMLLRVVRNIQRFPQHISTLYTSTALQCLKSGFKKSAFDNACIIIQNERYRTELDDKNRKKIEAIVRRRGKEELEDPQEDTSPCPFCDAGVLETELECGSCKNTLPFCIVTGKHMVKQNYSECPVCHFPALYTSFITLLRQSQVCPMCENMVDLNQVQRQIDPDLKTHLL</sequence>
<evidence type="ECO:0000256" key="8">
    <source>
        <dbReference type="ARBA" id="ARBA00023273"/>
    </source>
</evidence>
<dbReference type="SUPFAM" id="SSF69322">
    <property type="entry name" value="Tricorn protease domain 2"/>
    <property type="match status" value="1"/>
</dbReference>
<reference evidence="14" key="1">
    <citation type="submission" date="2016-09" db="EMBL/GenBank/DDBJ databases">
        <authorList>
            <person name="Hebert L."/>
            <person name="Moumen B."/>
        </authorList>
    </citation>
    <scope>NUCLEOTIDE SEQUENCE [LARGE SCALE GENOMIC DNA]</scope>
    <source>
        <strain evidence="14">OVI</strain>
    </source>
</reference>
<evidence type="ECO:0000259" key="12">
    <source>
        <dbReference type="Pfam" id="PF23389"/>
    </source>
</evidence>
<dbReference type="Pfam" id="PF24762">
    <property type="entry name" value="TPR_IF140-IFT172"/>
    <property type="match status" value="1"/>
</dbReference>
<feature type="domain" description="WDR19 WD40 repeat" evidence="9">
    <location>
        <begin position="364"/>
        <end position="633"/>
    </location>
</feature>
<dbReference type="GO" id="GO:0030991">
    <property type="term" value="C:intraciliary transport particle A"/>
    <property type="evidence" value="ECO:0007669"/>
    <property type="project" value="TreeGrafter"/>
</dbReference>
<evidence type="ECO:0000256" key="7">
    <source>
        <dbReference type="ARBA" id="ARBA00023212"/>
    </source>
</evidence>
<keyword evidence="6" id="KW-0969">Cilium</keyword>
<dbReference type="InterPro" id="IPR039468">
    <property type="entry name" value="WDR19_WD40_rpt"/>
</dbReference>
<dbReference type="Gene3D" id="1.25.40.470">
    <property type="match status" value="1"/>
</dbReference>
<dbReference type="FunFam" id="2.130.10.10:FF:002795">
    <property type="entry name" value="Uncharacterized protein"/>
    <property type="match status" value="1"/>
</dbReference>
<dbReference type="InterPro" id="IPR015943">
    <property type="entry name" value="WD40/YVTN_repeat-like_dom_sf"/>
</dbReference>
<evidence type="ECO:0000256" key="5">
    <source>
        <dbReference type="ARBA" id="ARBA00022794"/>
    </source>
</evidence>
<evidence type="ECO:0000259" key="11">
    <source>
        <dbReference type="Pfam" id="PF23387"/>
    </source>
</evidence>
<feature type="domain" description="IF140/IFT172/WDR19 TPR" evidence="13">
    <location>
        <begin position="849"/>
        <end position="1091"/>
    </location>
</feature>
<dbReference type="Pfam" id="PF23387">
    <property type="entry name" value="TPR_IFT80_172"/>
    <property type="match status" value="1"/>
</dbReference>
<keyword evidence="15" id="KW-1185">Reference proteome</keyword>